<dbReference type="PRINTS" id="PR00982">
    <property type="entry name" value="TRNASYNTHLYS"/>
</dbReference>
<reference evidence="8 9" key="3">
    <citation type="journal article" date="2013" name="Genome Biol.">
        <title>Assembly of a phased diploid Candida albicans genome facilitates allele-specific measurements and provides a simple model for repeat and indel structure.</title>
        <authorList>
            <person name="Muzzey D."/>
            <person name="Schwartz K."/>
            <person name="Weissman J.S."/>
            <person name="Sherlock G."/>
        </authorList>
    </citation>
    <scope>NUCLEOTIDE SEQUENCE [LARGE SCALE GENOMIC DNA]</scope>
    <source>
        <strain evidence="9">SC5314 / ATCC MYA-2876</strain>
    </source>
</reference>
<dbReference type="CGD" id="CAL0000184486">
    <property type="gene designation" value="MSK1"/>
</dbReference>
<dbReference type="PANTHER" id="PTHR42918">
    <property type="entry name" value="LYSYL-TRNA SYNTHETASE"/>
    <property type="match status" value="1"/>
</dbReference>
<dbReference type="GO" id="GO:0005739">
    <property type="term" value="C:mitochondrion"/>
    <property type="evidence" value="ECO:0000318"/>
    <property type="project" value="GO_Central"/>
</dbReference>
<dbReference type="GeneID" id="3637032"/>
<dbReference type="InterPro" id="IPR044136">
    <property type="entry name" value="Lys-tRNA-ligase_II_N"/>
</dbReference>
<dbReference type="InterPro" id="IPR012340">
    <property type="entry name" value="NA-bd_OB-fold"/>
</dbReference>
<evidence type="ECO:0000313" key="8">
    <source>
        <dbReference type="EMBL" id="AOW30551.1"/>
    </source>
</evidence>
<dbReference type="PANTHER" id="PTHR42918:SF5">
    <property type="entry name" value="LYSINE--TRNA LIGASE, MITOCHONDRIAL"/>
    <property type="match status" value="1"/>
</dbReference>
<dbReference type="STRING" id="237561.A0A1D8PQY7"/>
<evidence type="ECO:0000256" key="5">
    <source>
        <dbReference type="ARBA" id="ARBA00030563"/>
    </source>
</evidence>
<dbReference type="OMA" id="MQERHVD"/>
<dbReference type="InParanoid" id="A0A1D8PQY7"/>
<dbReference type="InterPro" id="IPR018149">
    <property type="entry name" value="Lys-tRNA-synth_II_C"/>
</dbReference>
<dbReference type="InterPro" id="IPR045864">
    <property type="entry name" value="aa-tRNA-synth_II/BPL/LPL"/>
</dbReference>
<dbReference type="GO" id="GO:0008033">
    <property type="term" value="P:tRNA processing"/>
    <property type="evidence" value="ECO:0007669"/>
    <property type="project" value="EnsemblFungi"/>
</dbReference>
<dbReference type="VEuPathDB" id="FungiDB:C7_01870W_A"/>
<evidence type="ECO:0000256" key="4">
    <source>
        <dbReference type="ARBA" id="ARBA00023146"/>
    </source>
</evidence>
<evidence type="ECO:0000256" key="1">
    <source>
        <dbReference type="ARBA" id="ARBA00022598"/>
    </source>
</evidence>
<feature type="domain" description="Aminoacyl-transfer RNA synthetases class-II family profile" evidence="6">
    <location>
        <begin position="219"/>
        <end position="522"/>
    </location>
</feature>
<dbReference type="GO" id="GO:0005737">
    <property type="term" value="C:cytoplasm"/>
    <property type="evidence" value="ECO:0000318"/>
    <property type="project" value="GO_Central"/>
</dbReference>
<keyword evidence="2" id="KW-0547">Nucleotide-binding</keyword>
<dbReference type="KEGG" id="cal:CAALFM_C701870WA"/>
<accession>A0A1D8PQY7</accession>
<dbReference type="GO" id="GO:0000049">
    <property type="term" value="F:tRNA binding"/>
    <property type="evidence" value="ECO:0000318"/>
    <property type="project" value="GO_Central"/>
</dbReference>
<keyword evidence="1 8" id="KW-0436">Ligase</keyword>
<dbReference type="GO" id="GO:0004824">
    <property type="term" value="F:lysine-tRNA ligase activity"/>
    <property type="evidence" value="ECO:0000318"/>
    <property type="project" value="GO_Central"/>
</dbReference>
<dbReference type="InterPro" id="IPR004364">
    <property type="entry name" value="Aa-tRNA-synt_II"/>
</dbReference>
<dbReference type="InterPro" id="IPR004365">
    <property type="entry name" value="NA-bd_OB_tRNA"/>
</dbReference>
<dbReference type="AlphaFoldDB" id="A0A1D8PQY7"/>
<dbReference type="Gene3D" id="3.30.930.10">
    <property type="entry name" value="Bira Bifunctional Protein, Domain 2"/>
    <property type="match status" value="1"/>
</dbReference>
<dbReference type="SUPFAM" id="SSF55681">
    <property type="entry name" value="Class II aaRS and biotin synthetases"/>
    <property type="match status" value="1"/>
</dbReference>
<protein>
    <recommendedName>
        <fullName evidence="5">Lysyl-tRNA synthetase</fullName>
    </recommendedName>
</protein>
<dbReference type="RefSeq" id="XP_721371.2">
    <property type="nucleotide sequence ID" value="XM_716278.2"/>
</dbReference>
<dbReference type="Pfam" id="PF01336">
    <property type="entry name" value="tRNA_anti-codon"/>
    <property type="match status" value="1"/>
</dbReference>
<evidence type="ECO:0000256" key="2">
    <source>
        <dbReference type="ARBA" id="ARBA00022741"/>
    </source>
</evidence>
<dbReference type="eggNOG" id="KOG1885">
    <property type="taxonomic scope" value="Eukaryota"/>
</dbReference>
<name>A0A1D8PQY7_CANAL</name>
<reference evidence="8 9" key="2">
    <citation type="journal article" date="2007" name="Genome Biol.">
        <title>Assembly of the Candida albicans genome into sixteen supercontigs aligned on the eight chromosomes.</title>
        <authorList>
            <person name="van het Hoog M."/>
            <person name="Rast T.J."/>
            <person name="Martchenko M."/>
            <person name="Grindle S."/>
            <person name="Dignard D."/>
            <person name="Hogues H."/>
            <person name="Cuomo C."/>
            <person name="Berriman M."/>
            <person name="Scherer S."/>
            <person name="Magee B.B."/>
            <person name="Whiteway M."/>
            <person name="Chibana H."/>
            <person name="Nantel A."/>
            <person name="Magee P.T."/>
        </authorList>
    </citation>
    <scope>GENOME REANNOTATION</scope>
    <source>
        <strain evidence="9">SC5314 / ATCC MYA-2876</strain>
    </source>
</reference>
<proteinExistence type="predicted"/>
<keyword evidence="4" id="KW-0030">Aminoacyl-tRNA synthetase</keyword>
<dbReference type="Gene3D" id="2.40.50.140">
    <property type="entry name" value="Nucleic acid-binding proteins"/>
    <property type="match status" value="1"/>
</dbReference>
<dbReference type="SMR" id="A0A1D8PQY7"/>
<sequence length="535" mass="60769">MLSHRLIPRVIPRVGNFIRPFLVSHYSTTLDADNLTYENRKGIITNDGKNHVDSKYYPSLSAVRQRLAGSEKLRVKEFCKNFKDVVKFSDIDNNRSCEIYLLEGRITSIRKSGKAMYFIDIVQDDCSVQIMATNKLMGMDPTAFNDCHSFFKIGDYIAVRGYASRTKTGELTLKLNKQIEMLTPVLSKMPNRLEDRGLINNNRVLNYLVNRDSKDAIIVKSKVIQAIRNFLLDRDFLEVQTPILSGQGTGANATPFVTKFKGEPVHLRVAPELWLKKLVIGGFDKVFEIGSNFRNEGIDMTHNPEFATCEFYQAYTSLDELMKMTEDMFGYVFDKLGVTDKFPTGNFPKYEFLPTIEQKTGVSITDLTLDGLVNYHKRLDLAVPPNPNPVKLLNNLSEIYLESICSEHPNTPVFIYNQPEIMSPLAKSITDAAGNRISSRFELFINAREMANAYEEENDPCKQLEKFKLQQKMKADYNDQEMLIPDHNYVWAMEYGLPPTGGWGCGIDRLAMLIAGANRIEDVLTFGTLSSVLKN</sequence>
<evidence type="ECO:0000259" key="6">
    <source>
        <dbReference type="PROSITE" id="PS50862"/>
    </source>
</evidence>
<dbReference type="InterPro" id="IPR006195">
    <property type="entry name" value="aa-tRNA-synth_II"/>
</dbReference>
<dbReference type="Proteomes" id="UP000000559">
    <property type="component" value="Chromosome 7"/>
</dbReference>
<evidence type="ECO:0000313" key="7">
    <source>
        <dbReference type="CGD" id="CAL0000184486"/>
    </source>
</evidence>
<dbReference type="CDD" id="cd04322">
    <property type="entry name" value="LysRS_N"/>
    <property type="match status" value="1"/>
</dbReference>
<dbReference type="OrthoDB" id="21243at2759"/>
<dbReference type="EMBL" id="CP017629">
    <property type="protein sequence ID" value="AOW30551.1"/>
    <property type="molecule type" value="Genomic_DNA"/>
</dbReference>
<dbReference type="FunCoup" id="A0A1D8PQY7">
    <property type="interactions" value="101"/>
</dbReference>
<dbReference type="Pfam" id="PF00152">
    <property type="entry name" value="tRNA-synt_2"/>
    <property type="match status" value="1"/>
</dbReference>
<gene>
    <name evidence="7 8" type="primary">MSK1</name>
    <name evidence="8" type="ordered locus">CAALFM_C701870WA</name>
    <name evidence="7" type="ordered locus">orf19.13886</name>
</gene>
<dbReference type="FunFam" id="3.30.930.10:FF:000210">
    <property type="entry name" value="Mitochondrial lysyl-tRNA synthetase, putative"/>
    <property type="match status" value="1"/>
</dbReference>
<evidence type="ECO:0000256" key="3">
    <source>
        <dbReference type="ARBA" id="ARBA00022840"/>
    </source>
</evidence>
<keyword evidence="9" id="KW-1185">Reference proteome</keyword>
<keyword evidence="3" id="KW-0067">ATP-binding</keyword>
<reference evidence="8 9" key="1">
    <citation type="journal article" date="2004" name="Proc. Natl. Acad. Sci. U.S.A.">
        <title>The diploid genome sequence of Candida albicans.</title>
        <authorList>
            <person name="Jones T."/>
            <person name="Federspiel N.A."/>
            <person name="Chibana H."/>
            <person name="Dungan J."/>
            <person name="Kalman S."/>
            <person name="Magee B.B."/>
            <person name="Newport G."/>
            <person name="Thorstenson Y.R."/>
            <person name="Agabian N."/>
            <person name="Magee P.T."/>
            <person name="Davis R.W."/>
            <person name="Scherer S."/>
        </authorList>
    </citation>
    <scope>NUCLEOTIDE SEQUENCE [LARGE SCALE GENOMIC DNA]</scope>
    <source>
        <strain evidence="9">SC5314 / ATCC MYA-2876</strain>
    </source>
</reference>
<dbReference type="GO" id="GO:0070154">
    <property type="term" value="P:mitochondrial lysyl-tRNA aminoacylation"/>
    <property type="evidence" value="ECO:0000318"/>
    <property type="project" value="GO_Central"/>
</dbReference>
<evidence type="ECO:0000313" key="9">
    <source>
        <dbReference type="Proteomes" id="UP000000559"/>
    </source>
</evidence>
<dbReference type="PROSITE" id="PS50862">
    <property type="entry name" value="AA_TRNA_LIGASE_II"/>
    <property type="match status" value="1"/>
</dbReference>
<dbReference type="SUPFAM" id="SSF50249">
    <property type="entry name" value="Nucleic acid-binding proteins"/>
    <property type="match status" value="1"/>
</dbReference>
<dbReference type="GO" id="GO:0005524">
    <property type="term" value="F:ATP binding"/>
    <property type="evidence" value="ECO:0007669"/>
    <property type="project" value="UniProtKB-KW"/>
</dbReference>
<organism evidence="8 9">
    <name type="scientific">Candida albicans (strain SC5314 / ATCC MYA-2876)</name>
    <name type="common">Yeast</name>
    <dbReference type="NCBI Taxonomy" id="237561"/>
    <lineage>
        <taxon>Eukaryota</taxon>
        <taxon>Fungi</taxon>
        <taxon>Dikarya</taxon>
        <taxon>Ascomycota</taxon>
        <taxon>Saccharomycotina</taxon>
        <taxon>Pichiomycetes</taxon>
        <taxon>Debaryomycetaceae</taxon>
        <taxon>Candida/Lodderomyces clade</taxon>
        <taxon>Candida</taxon>
    </lineage>
</organism>